<protein>
    <recommendedName>
        <fullName evidence="3">N-acetyltransferase domain-containing protein</fullName>
    </recommendedName>
</protein>
<dbReference type="SUPFAM" id="SSF55729">
    <property type="entry name" value="Acyl-CoA N-acyltransferases (Nat)"/>
    <property type="match status" value="1"/>
</dbReference>
<accession>A0A1L9S5K2</accession>
<name>A0A1L9S5K2_9EURO</name>
<gene>
    <name evidence="4" type="ORF">ASPZODRAFT_137325</name>
</gene>
<dbReference type="PROSITE" id="PS51186">
    <property type="entry name" value="GNAT"/>
    <property type="match status" value="1"/>
</dbReference>
<dbReference type="InterPro" id="IPR050832">
    <property type="entry name" value="Bact_Acetyltransf"/>
</dbReference>
<dbReference type="CDD" id="cd04301">
    <property type="entry name" value="NAT_SF"/>
    <property type="match status" value="1"/>
</dbReference>
<dbReference type="VEuPathDB" id="FungiDB:ASPZODRAFT_137325"/>
<dbReference type="GeneID" id="34610747"/>
<evidence type="ECO:0000313" key="4">
    <source>
        <dbReference type="EMBL" id="OJJ42417.1"/>
    </source>
</evidence>
<evidence type="ECO:0000313" key="5">
    <source>
        <dbReference type="Proteomes" id="UP000184188"/>
    </source>
</evidence>
<organism evidence="4 5">
    <name type="scientific">Penicilliopsis zonata CBS 506.65</name>
    <dbReference type="NCBI Taxonomy" id="1073090"/>
    <lineage>
        <taxon>Eukaryota</taxon>
        <taxon>Fungi</taxon>
        <taxon>Dikarya</taxon>
        <taxon>Ascomycota</taxon>
        <taxon>Pezizomycotina</taxon>
        <taxon>Eurotiomycetes</taxon>
        <taxon>Eurotiomycetidae</taxon>
        <taxon>Eurotiales</taxon>
        <taxon>Aspergillaceae</taxon>
        <taxon>Penicilliopsis</taxon>
    </lineage>
</organism>
<dbReference type="Gene3D" id="3.40.630.30">
    <property type="match status" value="1"/>
</dbReference>
<reference evidence="5" key="1">
    <citation type="journal article" date="2017" name="Genome Biol.">
        <title>Comparative genomics reveals high biological diversity and specific adaptations in the industrially and medically important fungal genus Aspergillus.</title>
        <authorList>
            <person name="de Vries R.P."/>
            <person name="Riley R."/>
            <person name="Wiebenga A."/>
            <person name="Aguilar-Osorio G."/>
            <person name="Amillis S."/>
            <person name="Uchima C.A."/>
            <person name="Anderluh G."/>
            <person name="Asadollahi M."/>
            <person name="Askin M."/>
            <person name="Barry K."/>
            <person name="Battaglia E."/>
            <person name="Bayram O."/>
            <person name="Benocci T."/>
            <person name="Braus-Stromeyer S.A."/>
            <person name="Caldana C."/>
            <person name="Canovas D."/>
            <person name="Cerqueira G.C."/>
            <person name="Chen F."/>
            <person name="Chen W."/>
            <person name="Choi C."/>
            <person name="Clum A."/>
            <person name="Dos Santos R.A."/>
            <person name="Damasio A.R."/>
            <person name="Diallinas G."/>
            <person name="Emri T."/>
            <person name="Fekete E."/>
            <person name="Flipphi M."/>
            <person name="Freyberg S."/>
            <person name="Gallo A."/>
            <person name="Gournas C."/>
            <person name="Habgood R."/>
            <person name="Hainaut M."/>
            <person name="Harispe M.L."/>
            <person name="Henrissat B."/>
            <person name="Hilden K.S."/>
            <person name="Hope R."/>
            <person name="Hossain A."/>
            <person name="Karabika E."/>
            <person name="Karaffa L."/>
            <person name="Karanyi Z."/>
            <person name="Krasevec N."/>
            <person name="Kuo A."/>
            <person name="Kusch H."/>
            <person name="LaButti K."/>
            <person name="Lagendijk E.L."/>
            <person name="Lapidus A."/>
            <person name="Levasseur A."/>
            <person name="Lindquist E."/>
            <person name="Lipzen A."/>
            <person name="Logrieco A.F."/>
            <person name="MacCabe A."/>
            <person name="Maekelae M.R."/>
            <person name="Malavazi I."/>
            <person name="Melin P."/>
            <person name="Meyer V."/>
            <person name="Mielnichuk N."/>
            <person name="Miskei M."/>
            <person name="Molnar A.P."/>
            <person name="Mule G."/>
            <person name="Ngan C.Y."/>
            <person name="Orejas M."/>
            <person name="Orosz E."/>
            <person name="Ouedraogo J.P."/>
            <person name="Overkamp K.M."/>
            <person name="Park H.-S."/>
            <person name="Perrone G."/>
            <person name="Piumi F."/>
            <person name="Punt P.J."/>
            <person name="Ram A.F."/>
            <person name="Ramon A."/>
            <person name="Rauscher S."/>
            <person name="Record E."/>
            <person name="Riano-Pachon D.M."/>
            <person name="Robert V."/>
            <person name="Roehrig J."/>
            <person name="Ruller R."/>
            <person name="Salamov A."/>
            <person name="Salih N.S."/>
            <person name="Samson R.A."/>
            <person name="Sandor E."/>
            <person name="Sanguinetti M."/>
            <person name="Schuetze T."/>
            <person name="Sepcic K."/>
            <person name="Shelest E."/>
            <person name="Sherlock G."/>
            <person name="Sophianopoulou V."/>
            <person name="Squina F.M."/>
            <person name="Sun H."/>
            <person name="Susca A."/>
            <person name="Todd R.B."/>
            <person name="Tsang A."/>
            <person name="Unkles S.E."/>
            <person name="van de Wiele N."/>
            <person name="van Rossen-Uffink D."/>
            <person name="Oliveira J.V."/>
            <person name="Vesth T.C."/>
            <person name="Visser J."/>
            <person name="Yu J.-H."/>
            <person name="Zhou M."/>
            <person name="Andersen M.R."/>
            <person name="Archer D.B."/>
            <person name="Baker S.E."/>
            <person name="Benoit I."/>
            <person name="Brakhage A.A."/>
            <person name="Braus G.H."/>
            <person name="Fischer R."/>
            <person name="Frisvad J.C."/>
            <person name="Goldman G.H."/>
            <person name="Houbraken J."/>
            <person name="Oakley B."/>
            <person name="Pocsi I."/>
            <person name="Scazzocchio C."/>
            <person name="Seiboth B."/>
            <person name="vanKuyk P.A."/>
            <person name="Wortman J."/>
            <person name="Dyer P.S."/>
            <person name="Grigoriev I.V."/>
        </authorList>
    </citation>
    <scope>NUCLEOTIDE SEQUENCE [LARGE SCALE GENOMIC DNA]</scope>
    <source>
        <strain evidence="5">CBS 506.65</strain>
    </source>
</reference>
<dbReference type="InterPro" id="IPR000182">
    <property type="entry name" value="GNAT_dom"/>
</dbReference>
<feature type="domain" description="N-acetyltransferase" evidence="3">
    <location>
        <begin position="2"/>
        <end position="161"/>
    </location>
</feature>
<dbReference type="PANTHER" id="PTHR43877:SF2">
    <property type="entry name" value="AMINOALKYLPHOSPHONATE N-ACETYLTRANSFERASE-RELATED"/>
    <property type="match status" value="1"/>
</dbReference>
<dbReference type="InterPro" id="IPR016181">
    <property type="entry name" value="Acyl_CoA_acyltransferase"/>
</dbReference>
<keyword evidence="1" id="KW-0808">Transferase</keyword>
<evidence type="ECO:0000256" key="2">
    <source>
        <dbReference type="ARBA" id="ARBA00023315"/>
    </source>
</evidence>
<keyword evidence="5" id="KW-1185">Reference proteome</keyword>
<dbReference type="PANTHER" id="PTHR43877">
    <property type="entry name" value="AMINOALKYLPHOSPHONATE N-ACETYLTRANSFERASE-RELATED-RELATED"/>
    <property type="match status" value="1"/>
</dbReference>
<dbReference type="OrthoDB" id="41532at2759"/>
<dbReference type="GO" id="GO:0016747">
    <property type="term" value="F:acyltransferase activity, transferring groups other than amino-acyl groups"/>
    <property type="evidence" value="ECO:0007669"/>
    <property type="project" value="InterPro"/>
</dbReference>
<dbReference type="STRING" id="1073090.A0A1L9S5K2"/>
<keyword evidence="2" id="KW-0012">Acyltransferase</keyword>
<dbReference type="EMBL" id="KV878360">
    <property type="protein sequence ID" value="OJJ42417.1"/>
    <property type="molecule type" value="Genomic_DNA"/>
</dbReference>
<dbReference type="AlphaFoldDB" id="A0A1L9S5K2"/>
<dbReference type="Proteomes" id="UP000184188">
    <property type="component" value="Unassembled WGS sequence"/>
</dbReference>
<proteinExistence type="predicted"/>
<dbReference type="RefSeq" id="XP_022576927.1">
    <property type="nucleotide sequence ID" value="XM_022724282.1"/>
</dbReference>
<sequence length="161" mass="17900">MITLHQISPDEWPLWRELRLSALTDSPASFSSKLADWISAPEQQWRERLSREGVYAAIAFSNERPVGMVGGLPPKPAAAAGIPAELVSLWVEPKARGTGIGDLLIQGVEAWTRQSGGTRLQLSVVKGNMAAYKLYRRNGFEVANDERDDERDENRMVKVLI</sequence>
<evidence type="ECO:0000259" key="3">
    <source>
        <dbReference type="PROSITE" id="PS51186"/>
    </source>
</evidence>
<dbReference type="Pfam" id="PF00583">
    <property type="entry name" value="Acetyltransf_1"/>
    <property type="match status" value="1"/>
</dbReference>
<evidence type="ECO:0000256" key="1">
    <source>
        <dbReference type="ARBA" id="ARBA00022679"/>
    </source>
</evidence>